<evidence type="ECO:0000256" key="4">
    <source>
        <dbReference type="ARBA" id="ARBA00022989"/>
    </source>
</evidence>
<protein>
    <recommendedName>
        <fullName evidence="6">Protein YIPF</fullName>
    </recommendedName>
</protein>
<proteinExistence type="inferred from homology"/>
<feature type="transmembrane region" description="Helical" evidence="6">
    <location>
        <begin position="87"/>
        <end position="108"/>
    </location>
</feature>
<evidence type="ECO:0000256" key="2">
    <source>
        <dbReference type="ARBA" id="ARBA00010596"/>
    </source>
</evidence>
<sequence length="269" mass="31111">MIDMEDTKLDFQTHTFHHVPDSPGGSDNQLIDENPSSKSFWSFDYYKQFFDVDTDQVKNRIIWGMIPRPGVNYVHSCIKPNPDLYGPFWICVTLVFTIAVSGNVANYLQYAPTGEYKWKYDFHIISFAATAIFLYAFMVPLALWSFIKWNNKSQSSFQEHLSFLELLCVYGYSLGIYVPVAILWVIQISWFQWILVLLGAALSGFVLLTAVSPAVEGPKKILVLMIVIGLHFLLAVGFMLYFFHVPFYNYKMFSYMNNFQKMNWPPVFG</sequence>
<comment type="subcellular location">
    <subcellularLocation>
        <location evidence="6">Golgi apparatus membrane</location>
        <topology evidence="6">Multi-pass membrane protein</topology>
    </subcellularLocation>
    <subcellularLocation>
        <location evidence="1">Membrane</location>
        <topology evidence="1">Multi-pass membrane protein</topology>
    </subcellularLocation>
</comment>
<feature type="transmembrane region" description="Helical" evidence="6">
    <location>
        <begin position="221"/>
        <end position="243"/>
    </location>
</feature>
<evidence type="ECO:0000259" key="7">
    <source>
        <dbReference type="Pfam" id="PF04893"/>
    </source>
</evidence>
<feature type="domain" description="Yip1" evidence="7">
    <location>
        <begin position="63"/>
        <end position="237"/>
    </location>
</feature>
<dbReference type="AlphaFoldDB" id="A0AAW2HUS6"/>
<feature type="transmembrane region" description="Helical" evidence="6">
    <location>
        <begin position="193"/>
        <end position="215"/>
    </location>
</feature>
<evidence type="ECO:0000313" key="8">
    <source>
        <dbReference type="EMBL" id="KAL0273262.1"/>
    </source>
</evidence>
<dbReference type="PANTHER" id="PTHR12822:SF2">
    <property type="entry name" value="PROTEIN YIPF"/>
    <property type="match status" value="1"/>
</dbReference>
<dbReference type="GO" id="GO:0016192">
    <property type="term" value="P:vesicle-mediated transport"/>
    <property type="evidence" value="ECO:0007669"/>
    <property type="project" value="InterPro"/>
</dbReference>
<dbReference type="PANTHER" id="PTHR12822">
    <property type="entry name" value="PROTEIN YIPF"/>
    <property type="match status" value="1"/>
</dbReference>
<keyword evidence="3 6" id="KW-0812">Transmembrane</keyword>
<dbReference type="EMBL" id="JARGDH010000003">
    <property type="protein sequence ID" value="KAL0273262.1"/>
    <property type="molecule type" value="Genomic_DNA"/>
</dbReference>
<organism evidence="8">
    <name type="scientific">Menopon gallinae</name>
    <name type="common">poultry shaft louse</name>
    <dbReference type="NCBI Taxonomy" id="328185"/>
    <lineage>
        <taxon>Eukaryota</taxon>
        <taxon>Metazoa</taxon>
        <taxon>Ecdysozoa</taxon>
        <taxon>Arthropoda</taxon>
        <taxon>Hexapoda</taxon>
        <taxon>Insecta</taxon>
        <taxon>Pterygota</taxon>
        <taxon>Neoptera</taxon>
        <taxon>Paraneoptera</taxon>
        <taxon>Psocodea</taxon>
        <taxon>Troctomorpha</taxon>
        <taxon>Phthiraptera</taxon>
        <taxon>Amblycera</taxon>
        <taxon>Menoponidae</taxon>
        <taxon>Menopon</taxon>
    </lineage>
</organism>
<reference evidence="8" key="1">
    <citation type="journal article" date="2024" name="Gigascience">
        <title>Chromosome-level genome of the poultry shaft louse Menopon gallinae provides insight into the host-switching and adaptive evolution of parasitic lice.</title>
        <authorList>
            <person name="Xu Y."/>
            <person name="Ma L."/>
            <person name="Liu S."/>
            <person name="Liang Y."/>
            <person name="Liu Q."/>
            <person name="He Z."/>
            <person name="Tian L."/>
            <person name="Duan Y."/>
            <person name="Cai W."/>
            <person name="Li H."/>
            <person name="Song F."/>
        </authorList>
    </citation>
    <scope>NUCLEOTIDE SEQUENCE</scope>
    <source>
        <strain evidence="8">Cailab_2023a</strain>
    </source>
</reference>
<keyword evidence="5 6" id="KW-0472">Membrane</keyword>
<keyword evidence="4 6" id="KW-1133">Transmembrane helix</keyword>
<dbReference type="InterPro" id="IPR006977">
    <property type="entry name" value="Yip1_dom"/>
</dbReference>
<evidence type="ECO:0000256" key="5">
    <source>
        <dbReference type="ARBA" id="ARBA00023136"/>
    </source>
</evidence>
<dbReference type="GO" id="GO:0031267">
    <property type="term" value="F:small GTPase binding"/>
    <property type="evidence" value="ECO:0007669"/>
    <property type="project" value="InterPro"/>
</dbReference>
<evidence type="ECO:0000256" key="1">
    <source>
        <dbReference type="ARBA" id="ARBA00004141"/>
    </source>
</evidence>
<dbReference type="Pfam" id="PF04893">
    <property type="entry name" value="Yip1"/>
    <property type="match status" value="1"/>
</dbReference>
<dbReference type="GO" id="GO:0000139">
    <property type="term" value="C:Golgi membrane"/>
    <property type="evidence" value="ECO:0007669"/>
    <property type="project" value="UniProtKB-SubCell"/>
</dbReference>
<feature type="transmembrane region" description="Helical" evidence="6">
    <location>
        <begin position="120"/>
        <end position="143"/>
    </location>
</feature>
<feature type="transmembrane region" description="Helical" evidence="6">
    <location>
        <begin position="163"/>
        <end position="186"/>
    </location>
</feature>
<gene>
    <name evidence="8" type="ORF">PYX00_005975</name>
</gene>
<comment type="caution">
    <text evidence="8">The sequence shown here is derived from an EMBL/GenBank/DDBJ whole genome shotgun (WGS) entry which is preliminary data.</text>
</comment>
<evidence type="ECO:0000256" key="3">
    <source>
        <dbReference type="ARBA" id="ARBA00022692"/>
    </source>
</evidence>
<name>A0AAW2HUS6_9NEOP</name>
<dbReference type="InterPro" id="IPR039765">
    <property type="entry name" value="Yip5/YIPF1/YIPF2"/>
</dbReference>
<accession>A0AAW2HUS6</accession>
<evidence type="ECO:0000256" key="6">
    <source>
        <dbReference type="RuleBase" id="RU361264"/>
    </source>
</evidence>
<comment type="similarity">
    <text evidence="2 6">Belongs to the YIP1 family.</text>
</comment>